<dbReference type="EMBL" id="FPAS01000003">
    <property type="protein sequence ID" value="SFT73388.1"/>
    <property type="molecule type" value="Genomic_DNA"/>
</dbReference>
<evidence type="ECO:0000256" key="3">
    <source>
        <dbReference type="ARBA" id="ARBA00022676"/>
    </source>
</evidence>
<feature type="transmembrane region" description="Helical" evidence="8">
    <location>
        <begin position="104"/>
        <end position="122"/>
    </location>
</feature>
<feature type="transmembrane region" description="Helical" evidence="8">
    <location>
        <begin position="17"/>
        <end position="38"/>
    </location>
</feature>
<dbReference type="InterPro" id="IPR050297">
    <property type="entry name" value="LipidA_mod_glycosyltrf_83"/>
</dbReference>
<keyword evidence="6 8" id="KW-1133">Transmembrane helix</keyword>
<keyword evidence="5 8" id="KW-0812">Transmembrane</keyword>
<feature type="transmembrane region" description="Helical" evidence="8">
    <location>
        <begin position="376"/>
        <end position="397"/>
    </location>
</feature>
<evidence type="ECO:0000256" key="4">
    <source>
        <dbReference type="ARBA" id="ARBA00022679"/>
    </source>
</evidence>
<keyword evidence="2" id="KW-1003">Cell membrane</keyword>
<evidence type="ECO:0000256" key="6">
    <source>
        <dbReference type="ARBA" id="ARBA00022989"/>
    </source>
</evidence>
<dbReference type="Pfam" id="PF13231">
    <property type="entry name" value="PMT_2"/>
    <property type="match status" value="1"/>
</dbReference>
<feature type="transmembrane region" description="Helical" evidence="8">
    <location>
        <begin position="294"/>
        <end position="315"/>
    </location>
</feature>
<keyword evidence="11" id="KW-1185">Reference proteome</keyword>
<evidence type="ECO:0000256" key="8">
    <source>
        <dbReference type="SAM" id="Phobius"/>
    </source>
</evidence>
<evidence type="ECO:0000256" key="5">
    <source>
        <dbReference type="ARBA" id="ARBA00022692"/>
    </source>
</evidence>
<dbReference type="GO" id="GO:0009103">
    <property type="term" value="P:lipopolysaccharide biosynthetic process"/>
    <property type="evidence" value="ECO:0007669"/>
    <property type="project" value="UniProtKB-ARBA"/>
</dbReference>
<sequence>MKVKWTLPTTKIKGIETIVFVVISLVLFYFLGVFELLFKAPYGLHFMRQSDGLAFALNYANQGNSFFEPELFNLKNIDGKGACEFPIIYYIAGVYFQLFGEDFSVIRVMDFLITWSGMIYLVHALRRVGTKFTLALLVVLLPLSSAVFNFYLVNYLPDGPALGFTFFALGALLIYRQSKSMKVWYAMLFFFLLATLLKVTYAIYPLAALLSWGIAEWKNRKGQALSSENQTMVQVISVILSLAILIGWNLYAIHYNTLNESTSFNTSAQPIWDVPSEERIVIWRYMSEYWNSSYFAQIIFHLFYLFSAVVVIFYKRITACYRWFLLFAALGGLCFFILFFKQFRDHDYYFLIFLPIVMMVYWQGIRILIDFIKVKWGRGLVFVLLSVIVFSGINHAAHKMNGRIERDTTIYDFATLSLTQKISTLEKLEIPEEAKVLVYPDNSQNGSLNVLNRKGWLIPAEREISPALLDDYKLKGASHFFYLQVDTLPEPNLGAFQELIVFQDDDLKVYQLDKKD</sequence>
<feature type="transmembrane region" description="Helical" evidence="8">
    <location>
        <begin position="187"/>
        <end position="212"/>
    </location>
</feature>
<dbReference type="AlphaFoldDB" id="A0A1I7AES9"/>
<evidence type="ECO:0000313" key="10">
    <source>
        <dbReference type="EMBL" id="SFT73388.1"/>
    </source>
</evidence>
<feature type="transmembrane region" description="Helical" evidence="8">
    <location>
        <begin position="134"/>
        <end position="153"/>
    </location>
</feature>
<feature type="transmembrane region" description="Helical" evidence="8">
    <location>
        <begin position="159"/>
        <end position="175"/>
    </location>
</feature>
<accession>A0A1I7AES9</accession>
<comment type="subcellular location">
    <subcellularLocation>
        <location evidence="1">Cell membrane</location>
        <topology evidence="1">Multi-pass membrane protein</topology>
    </subcellularLocation>
</comment>
<evidence type="ECO:0000259" key="9">
    <source>
        <dbReference type="Pfam" id="PF13231"/>
    </source>
</evidence>
<evidence type="ECO:0000313" key="11">
    <source>
        <dbReference type="Proteomes" id="UP000236454"/>
    </source>
</evidence>
<keyword evidence="7 8" id="KW-0472">Membrane</keyword>
<keyword evidence="3 10" id="KW-0328">Glycosyltransferase</keyword>
<dbReference type="GO" id="GO:0016763">
    <property type="term" value="F:pentosyltransferase activity"/>
    <property type="evidence" value="ECO:0007669"/>
    <property type="project" value="TreeGrafter"/>
</dbReference>
<feature type="domain" description="Glycosyltransferase RgtA/B/C/D-like" evidence="9">
    <location>
        <begin position="86"/>
        <end position="221"/>
    </location>
</feature>
<dbReference type="RefSeq" id="WP_090249023.1">
    <property type="nucleotide sequence ID" value="NZ_FPAS01000003.1"/>
</dbReference>
<evidence type="ECO:0000256" key="1">
    <source>
        <dbReference type="ARBA" id="ARBA00004651"/>
    </source>
</evidence>
<dbReference type="STRING" id="477690.SAMN05216474_2011"/>
<dbReference type="OrthoDB" id="1121601at2"/>
<name>A0A1I7AES9_9FLAO</name>
<gene>
    <name evidence="10" type="ORF">SAMN05216474_2011</name>
</gene>
<evidence type="ECO:0000256" key="7">
    <source>
        <dbReference type="ARBA" id="ARBA00023136"/>
    </source>
</evidence>
<organism evidence="10 11">
    <name type="scientific">Lishizhenia tianjinensis</name>
    <dbReference type="NCBI Taxonomy" id="477690"/>
    <lineage>
        <taxon>Bacteria</taxon>
        <taxon>Pseudomonadati</taxon>
        <taxon>Bacteroidota</taxon>
        <taxon>Flavobacteriia</taxon>
        <taxon>Flavobacteriales</taxon>
        <taxon>Crocinitomicaceae</taxon>
        <taxon>Lishizhenia</taxon>
    </lineage>
</organism>
<feature type="transmembrane region" description="Helical" evidence="8">
    <location>
        <begin position="232"/>
        <end position="251"/>
    </location>
</feature>
<reference evidence="10 11" key="1">
    <citation type="submission" date="2016-10" db="EMBL/GenBank/DDBJ databases">
        <authorList>
            <person name="de Groot N.N."/>
        </authorList>
    </citation>
    <scope>NUCLEOTIDE SEQUENCE [LARGE SCALE GENOMIC DNA]</scope>
    <source>
        <strain evidence="10 11">CGMCC 1.7005</strain>
    </source>
</reference>
<dbReference type="PANTHER" id="PTHR33908:SF11">
    <property type="entry name" value="MEMBRANE PROTEIN"/>
    <property type="match status" value="1"/>
</dbReference>
<dbReference type="GO" id="GO:0005886">
    <property type="term" value="C:plasma membrane"/>
    <property type="evidence" value="ECO:0007669"/>
    <property type="project" value="UniProtKB-SubCell"/>
</dbReference>
<feature type="transmembrane region" description="Helical" evidence="8">
    <location>
        <begin position="321"/>
        <end position="340"/>
    </location>
</feature>
<dbReference type="Proteomes" id="UP000236454">
    <property type="component" value="Unassembled WGS sequence"/>
</dbReference>
<proteinExistence type="predicted"/>
<feature type="transmembrane region" description="Helical" evidence="8">
    <location>
        <begin position="347"/>
        <end position="364"/>
    </location>
</feature>
<dbReference type="PANTHER" id="PTHR33908">
    <property type="entry name" value="MANNOSYLTRANSFERASE YKCB-RELATED"/>
    <property type="match status" value="1"/>
</dbReference>
<keyword evidence="4 10" id="KW-0808">Transferase</keyword>
<protein>
    <submittedName>
        <fullName evidence="10">Dolichyl-phosphate-mannose-protein mannosyltransferase</fullName>
    </submittedName>
</protein>
<evidence type="ECO:0000256" key="2">
    <source>
        <dbReference type="ARBA" id="ARBA00022475"/>
    </source>
</evidence>
<dbReference type="InterPro" id="IPR038731">
    <property type="entry name" value="RgtA/B/C-like"/>
</dbReference>